<protein>
    <recommendedName>
        <fullName evidence="4">Integral membrane protein</fullName>
    </recommendedName>
</protein>
<dbReference type="PANTHER" id="PTHR42305:SF1">
    <property type="entry name" value="MEMBRANE PROTEIN RV1733C-RELATED"/>
    <property type="match status" value="1"/>
</dbReference>
<dbReference type="InterPro" id="IPR039708">
    <property type="entry name" value="MT1774/Rv1733c-like"/>
</dbReference>
<gene>
    <name evidence="2" type="ORF">GCM10010238_41270</name>
</gene>
<evidence type="ECO:0000313" key="3">
    <source>
        <dbReference type="Proteomes" id="UP000653493"/>
    </source>
</evidence>
<dbReference type="AlphaFoldDB" id="A0A918GMT1"/>
<comment type="caution">
    <text evidence="2">The sequence shown here is derived from an EMBL/GenBank/DDBJ whole genome shotgun (WGS) entry which is preliminary data.</text>
</comment>
<dbReference type="Proteomes" id="UP000653493">
    <property type="component" value="Unassembled WGS sequence"/>
</dbReference>
<proteinExistence type="predicted"/>
<name>A0A918GMT1_STRGD</name>
<evidence type="ECO:0000313" key="2">
    <source>
        <dbReference type="EMBL" id="GGS47369.1"/>
    </source>
</evidence>
<reference evidence="2" key="2">
    <citation type="submission" date="2020-09" db="EMBL/GenBank/DDBJ databases">
        <authorList>
            <person name="Sun Q."/>
            <person name="Ohkuma M."/>
        </authorList>
    </citation>
    <scope>NUCLEOTIDE SEQUENCE</scope>
    <source>
        <strain evidence="2">JCM 4234</strain>
    </source>
</reference>
<organism evidence="2 3">
    <name type="scientific">Streptomyces griseoviridis</name>
    <dbReference type="NCBI Taxonomy" id="45398"/>
    <lineage>
        <taxon>Bacteria</taxon>
        <taxon>Bacillati</taxon>
        <taxon>Actinomycetota</taxon>
        <taxon>Actinomycetes</taxon>
        <taxon>Kitasatosporales</taxon>
        <taxon>Streptomycetaceae</taxon>
        <taxon>Streptomyces</taxon>
    </lineage>
</organism>
<dbReference type="PANTHER" id="PTHR42305">
    <property type="entry name" value="MEMBRANE PROTEIN RV1733C-RELATED"/>
    <property type="match status" value="1"/>
</dbReference>
<keyword evidence="1" id="KW-0472">Membrane</keyword>
<dbReference type="EMBL" id="BMSL01000012">
    <property type="protein sequence ID" value="GGS47369.1"/>
    <property type="molecule type" value="Genomic_DNA"/>
</dbReference>
<feature type="transmembrane region" description="Helical" evidence="1">
    <location>
        <begin position="176"/>
        <end position="202"/>
    </location>
</feature>
<feature type="transmembrane region" description="Helical" evidence="1">
    <location>
        <begin position="57"/>
        <end position="77"/>
    </location>
</feature>
<sequence>MRARVRVREAEGPAVRWPEARSAVRPFGRGDGEEDEMRTRVRGWRWRRSPLRRRSDVIEAWTVLAVAVLLLLGAPALGSAAGWWAHGQAQAVAAEQRAERRQVRAEVVGTTPDALPSVQSGGQHSYRTTVRWSEPGEAPRTTTARLPARTRHGETVTVWVDARGRNVPPPADAATIWRHAATMGACATAGSAALILLGHCAVRRAALRRRMAEWDAAWALTEPQWTRRNA</sequence>
<reference evidence="2" key="1">
    <citation type="journal article" date="2014" name="Int. J. Syst. Evol. Microbiol.">
        <title>Complete genome sequence of Corynebacterium casei LMG S-19264T (=DSM 44701T), isolated from a smear-ripened cheese.</title>
        <authorList>
            <consortium name="US DOE Joint Genome Institute (JGI-PGF)"/>
            <person name="Walter F."/>
            <person name="Albersmeier A."/>
            <person name="Kalinowski J."/>
            <person name="Ruckert C."/>
        </authorList>
    </citation>
    <scope>NUCLEOTIDE SEQUENCE</scope>
    <source>
        <strain evidence="2">JCM 4234</strain>
    </source>
</reference>
<evidence type="ECO:0000256" key="1">
    <source>
        <dbReference type="SAM" id="Phobius"/>
    </source>
</evidence>
<accession>A0A918GMT1</accession>
<keyword evidence="1" id="KW-1133">Transmembrane helix</keyword>
<evidence type="ECO:0008006" key="4">
    <source>
        <dbReference type="Google" id="ProtNLM"/>
    </source>
</evidence>
<keyword evidence="3" id="KW-1185">Reference proteome</keyword>
<keyword evidence="1" id="KW-0812">Transmembrane</keyword>